<dbReference type="Gene3D" id="1.20.910.10">
    <property type="entry name" value="Heme oxygenase-like"/>
    <property type="match status" value="1"/>
</dbReference>
<reference evidence="1 2" key="1">
    <citation type="submission" date="2018-10" db="EMBL/GenBank/DDBJ databases">
        <title>Notoacmeibacter sp. M2BS9Y-3-1, whole genome shotgun sequence.</title>
        <authorList>
            <person name="Tuo L."/>
        </authorList>
    </citation>
    <scope>NUCLEOTIDE SEQUENCE [LARGE SCALE GENOMIC DNA]</scope>
    <source>
        <strain evidence="1 2">M2BS9Y-3-1</strain>
    </source>
</reference>
<dbReference type="CDD" id="cd19166">
    <property type="entry name" value="HemeO-bac"/>
    <property type="match status" value="1"/>
</dbReference>
<accession>A0A3L7J905</accession>
<dbReference type="GO" id="GO:0006788">
    <property type="term" value="P:heme oxidation"/>
    <property type="evidence" value="ECO:0007669"/>
    <property type="project" value="InterPro"/>
</dbReference>
<dbReference type="Pfam" id="PF01126">
    <property type="entry name" value="Heme_oxygenase"/>
    <property type="match status" value="1"/>
</dbReference>
<gene>
    <name evidence="1" type="ORF">D8780_00860</name>
</gene>
<dbReference type="SUPFAM" id="SSF48613">
    <property type="entry name" value="Heme oxygenase-like"/>
    <property type="match status" value="1"/>
</dbReference>
<organism evidence="1 2">
    <name type="scientific">Notoacmeibacter ruber</name>
    <dbReference type="NCBI Taxonomy" id="2670375"/>
    <lineage>
        <taxon>Bacteria</taxon>
        <taxon>Pseudomonadati</taxon>
        <taxon>Pseudomonadota</taxon>
        <taxon>Alphaproteobacteria</taxon>
        <taxon>Hyphomicrobiales</taxon>
        <taxon>Notoacmeibacteraceae</taxon>
        <taxon>Notoacmeibacter</taxon>
    </lineage>
</organism>
<dbReference type="AlphaFoldDB" id="A0A3L7J905"/>
<dbReference type="InterPro" id="IPR016084">
    <property type="entry name" value="Haem_Oase-like_multi-hlx"/>
</dbReference>
<name>A0A3L7J905_9HYPH</name>
<dbReference type="GO" id="GO:0004392">
    <property type="term" value="F:heme oxygenase (decyclizing) activity"/>
    <property type="evidence" value="ECO:0007669"/>
    <property type="project" value="InterPro"/>
</dbReference>
<dbReference type="EMBL" id="RCWN01000001">
    <property type="protein sequence ID" value="RLQ86969.1"/>
    <property type="molecule type" value="Genomic_DNA"/>
</dbReference>
<sequence>MYRDDNSTAQDQGRSQRLRMALRDETRHAHQALDDEMSAFRLDDAKDYAAFLATHAAVLPAYERALEEAGIAHELPDWSARQRRQALAEDLAELPFQESVAAIDIDADLSSPAARLGAAYVLEGSRMGARLLMERVPQGDPRFPTRFLGHGQGERLWAGFVSVLDEADKEGISHGDAVNAARHTFEVYQRAAMAQTHGRSNKTLP</sequence>
<keyword evidence="2" id="KW-1185">Reference proteome</keyword>
<protein>
    <submittedName>
        <fullName evidence="1">Heme oxygenase</fullName>
    </submittedName>
</protein>
<proteinExistence type="predicted"/>
<comment type="caution">
    <text evidence="1">The sequence shown here is derived from an EMBL/GenBank/DDBJ whole genome shotgun (WGS) entry which is preliminary data.</text>
</comment>
<evidence type="ECO:0000313" key="2">
    <source>
        <dbReference type="Proteomes" id="UP000281094"/>
    </source>
</evidence>
<dbReference type="Proteomes" id="UP000281094">
    <property type="component" value="Unassembled WGS sequence"/>
</dbReference>
<evidence type="ECO:0000313" key="1">
    <source>
        <dbReference type="EMBL" id="RLQ86969.1"/>
    </source>
</evidence>
<dbReference type="InterPro" id="IPR016053">
    <property type="entry name" value="Haem_Oase-like"/>
</dbReference>